<evidence type="ECO:0000313" key="3">
    <source>
        <dbReference type="Proteomes" id="UP000694424"/>
    </source>
</evidence>
<reference evidence="2" key="1">
    <citation type="submission" date="2025-08" db="UniProtKB">
        <authorList>
            <consortium name="Ensembl"/>
        </authorList>
    </citation>
    <scope>IDENTIFICATION</scope>
</reference>
<feature type="region of interest" description="Disordered" evidence="1">
    <location>
        <begin position="59"/>
        <end position="123"/>
    </location>
</feature>
<accession>A0A8B9SAE7</accession>
<evidence type="ECO:0000313" key="2">
    <source>
        <dbReference type="Ensembl" id="ENSAOWP00000018884.1"/>
    </source>
</evidence>
<dbReference type="AlphaFoldDB" id="A0A8B9SAE7"/>
<reference evidence="2" key="2">
    <citation type="submission" date="2025-09" db="UniProtKB">
        <authorList>
            <consortium name="Ensembl"/>
        </authorList>
    </citation>
    <scope>IDENTIFICATION</scope>
</reference>
<dbReference type="Proteomes" id="UP000694424">
    <property type="component" value="Unplaced"/>
</dbReference>
<proteinExistence type="predicted"/>
<sequence length="123" mass="13684">MVNSKSLILTQASSWVWSAEQPHRGSWTTFGTILEHLKHFGRTRCCHCLLLPEVRQAEGPSHTRGLRKGSCQGSLYMHSQTSQRPSRQICNCPEPQSSSIPEHKPEETSAGEVLHGRSHTAAL</sequence>
<feature type="compositionally biased region" description="Polar residues" evidence="1">
    <location>
        <begin position="71"/>
        <end position="100"/>
    </location>
</feature>
<organism evidence="2 3">
    <name type="scientific">Apteryx owenii</name>
    <name type="common">Little spotted kiwi</name>
    <dbReference type="NCBI Taxonomy" id="8824"/>
    <lineage>
        <taxon>Eukaryota</taxon>
        <taxon>Metazoa</taxon>
        <taxon>Chordata</taxon>
        <taxon>Craniata</taxon>
        <taxon>Vertebrata</taxon>
        <taxon>Euteleostomi</taxon>
        <taxon>Archelosauria</taxon>
        <taxon>Archosauria</taxon>
        <taxon>Dinosauria</taxon>
        <taxon>Saurischia</taxon>
        <taxon>Theropoda</taxon>
        <taxon>Coelurosauria</taxon>
        <taxon>Aves</taxon>
        <taxon>Palaeognathae</taxon>
        <taxon>Apterygiformes</taxon>
        <taxon>Apterygidae</taxon>
        <taxon>Apteryx</taxon>
    </lineage>
</organism>
<evidence type="ECO:0000256" key="1">
    <source>
        <dbReference type="SAM" id="MobiDB-lite"/>
    </source>
</evidence>
<name>A0A8B9SAE7_APTOW</name>
<keyword evidence="3" id="KW-1185">Reference proteome</keyword>
<protein>
    <submittedName>
        <fullName evidence="2">Uncharacterized protein</fullName>
    </submittedName>
</protein>
<dbReference type="Ensembl" id="ENSAOWT00000021413.1">
    <property type="protein sequence ID" value="ENSAOWP00000018884.1"/>
    <property type="gene ID" value="ENSAOWG00000012849.1"/>
</dbReference>